<protein>
    <submittedName>
        <fullName evidence="1">Uncharacterized protein</fullName>
    </submittedName>
</protein>
<sequence length="87" mass="10035">MNSFLIINHRIQAIKTAIYFVDNARLSVAVTTATHDGVSMTLIYRQIVNHSISWGRLGTRQMTAQSRHDLVVREMNQKRVQHGRKMD</sequence>
<evidence type="ECO:0000313" key="1">
    <source>
        <dbReference type="EMBL" id="KAI7945072.1"/>
    </source>
</evidence>
<organism evidence="1 2">
    <name type="scientific">Puccinia striiformis f. sp. tritici</name>
    <dbReference type="NCBI Taxonomy" id="168172"/>
    <lineage>
        <taxon>Eukaryota</taxon>
        <taxon>Fungi</taxon>
        <taxon>Dikarya</taxon>
        <taxon>Basidiomycota</taxon>
        <taxon>Pucciniomycotina</taxon>
        <taxon>Pucciniomycetes</taxon>
        <taxon>Pucciniales</taxon>
        <taxon>Pucciniaceae</taxon>
        <taxon>Puccinia</taxon>
    </lineage>
</organism>
<accession>A0ACC0E620</accession>
<keyword evidence="2" id="KW-1185">Reference proteome</keyword>
<reference evidence="2" key="1">
    <citation type="journal article" date="2018" name="BMC Genomics">
        <title>Genomic insights into host adaptation between the wheat stripe rust pathogen (Puccinia striiformis f. sp. tritici) and the barley stripe rust pathogen (Puccinia striiformis f. sp. hordei).</title>
        <authorList>
            <person name="Xia C."/>
            <person name="Wang M."/>
            <person name="Yin C."/>
            <person name="Cornejo O.E."/>
            <person name="Hulbert S.H."/>
            <person name="Chen X."/>
        </authorList>
    </citation>
    <scope>NUCLEOTIDE SEQUENCE [LARGE SCALE GENOMIC DNA]</scope>
    <source>
        <strain evidence="2">93-210</strain>
    </source>
</reference>
<comment type="caution">
    <text evidence="1">The sequence shown here is derived from an EMBL/GenBank/DDBJ whole genome shotgun (WGS) entry which is preliminary data.</text>
</comment>
<name>A0ACC0E620_9BASI</name>
<evidence type="ECO:0000313" key="2">
    <source>
        <dbReference type="Proteomes" id="UP001060170"/>
    </source>
</evidence>
<reference evidence="1 2" key="3">
    <citation type="journal article" date="2022" name="Microbiol. Spectr.">
        <title>Folding features and dynamics of 3D genome architecture in plant fungal pathogens.</title>
        <authorList>
            <person name="Xia C."/>
        </authorList>
    </citation>
    <scope>NUCLEOTIDE SEQUENCE [LARGE SCALE GENOMIC DNA]</scope>
    <source>
        <strain evidence="1 2">93-210</strain>
    </source>
</reference>
<proteinExistence type="predicted"/>
<dbReference type="Proteomes" id="UP001060170">
    <property type="component" value="Chromosome 10"/>
</dbReference>
<gene>
    <name evidence="1" type="ORF">MJO28_010767</name>
</gene>
<dbReference type="EMBL" id="CM045874">
    <property type="protein sequence ID" value="KAI7945072.1"/>
    <property type="molecule type" value="Genomic_DNA"/>
</dbReference>
<reference evidence="2" key="2">
    <citation type="journal article" date="2018" name="Mol. Plant Microbe Interact.">
        <title>Genome sequence resources for the wheat stripe rust pathogen (Puccinia striiformis f. sp. tritici) and the barley stripe rust pathogen (Puccinia striiformis f. sp. hordei).</title>
        <authorList>
            <person name="Xia C."/>
            <person name="Wang M."/>
            <person name="Yin C."/>
            <person name="Cornejo O.E."/>
            <person name="Hulbert S.H."/>
            <person name="Chen X."/>
        </authorList>
    </citation>
    <scope>NUCLEOTIDE SEQUENCE [LARGE SCALE GENOMIC DNA]</scope>
    <source>
        <strain evidence="2">93-210</strain>
    </source>
</reference>